<dbReference type="PANTHER" id="PTHR42905">
    <property type="entry name" value="PHOSPHOENOLPYRUVATE CARBOXYLASE"/>
    <property type="match status" value="1"/>
</dbReference>
<dbReference type="Gene3D" id="3.20.20.60">
    <property type="entry name" value="Phosphoenolpyruvate-binding domains"/>
    <property type="match status" value="1"/>
</dbReference>
<dbReference type="EMBL" id="JAWHQM010000073">
    <property type="protein sequence ID" value="KAK5636609.1"/>
    <property type="molecule type" value="Genomic_DNA"/>
</dbReference>
<evidence type="ECO:0000256" key="1">
    <source>
        <dbReference type="ARBA" id="ARBA00001050"/>
    </source>
</evidence>
<protein>
    <recommendedName>
        <fullName evidence="4">Methylisocitrate lyase</fullName>
    </recommendedName>
</protein>
<dbReference type="AlphaFoldDB" id="A0AAN7UXV4"/>
<comment type="catalytic activity">
    <reaction evidence="1">
        <text>(2S,3R)-3-hydroxybutane-1,2,3-tricarboxylate = pyruvate + succinate</text>
        <dbReference type="Rhea" id="RHEA:16809"/>
        <dbReference type="ChEBI" id="CHEBI:15361"/>
        <dbReference type="ChEBI" id="CHEBI:30031"/>
        <dbReference type="ChEBI" id="CHEBI:57429"/>
        <dbReference type="EC" id="4.1.3.30"/>
    </reaction>
</comment>
<dbReference type="Proteomes" id="UP001305414">
    <property type="component" value="Unassembled WGS sequence"/>
</dbReference>
<reference evidence="2 3" key="1">
    <citation type="submission" date="2023-10" db="EMBL/GenBank/DDBJ databases">
        <title>Draft genome sequence of Xylaria bambusicola isolate GMP-LS, the root and basal stem rot pathogen of sugarcane in Indonesia.</title>
        <authorList>
            <person name="Selvaraj P."/>
            <person name="Muralishankar V."/>
            <person name="Muruganantham S."/>
            <person name="Sp S."/>
            <person name="Haryani S."/>
            <person name="Lau K.J.X."/>
            <person name="Naqvi N.I."/>
        </authorList>
    </citation>
    <scope>NUCLEOTIDE SEQUENCE [LARGE SCALE GENOMIC DNA]</scope>
    <source>
        <strain evidence="2">GMP-LS</strain>
    </source>
</reference>
<dbReference type="CDD" id="cd00377">
    <property type="entry name" value="ICL_PEPM"/>
    <property type="match status" value="1"/>
</dbReference>
<evidence type="ECO:0000313" key="2">
    <source>
        <dbReference type="EMBL" id="KAK5636609.1"/>
    </source>
</evidence>
<proteinExistence type="predicted"/>
<dbReference type="InterPro" id="IPR015813">
    <property type="entry name" value="Pyrv/PenolPyrv_kinase-like_dom"/>
</dbReference>
<dbReference type="InterPro" id="IPR039556">
    <property type="entry name" value="ICL/PEPM"/>
</dbReference>
<evidence type="ECO:0000313" key="3">
    <source>
        <dbReference type="Proteomes" id="UP001305414"/>
    </source>
</evidence>
<dbReference type="GO" id="GO:0046421">
    <property type="term" value="F:methylisocitrate lyase activity"/>
    <property type="evidence" value="ECO:0007669"/>
    <property type="project" value="UniProtKB-EC"/>
</dbReference>
<dbReference type="InterPro" id="IPR040442">
    <property type="entry name" value="Pyrv_kinase-like_dom_sf"/>
</dbReference>
<keyword evidence="3" id="KW-1185">Reference proteome</keyword>
<dbReference type="PROSITE" id="PS00161">
    <property type="entry name" value="ISOCITRATE_LYASE"/>
    <property type="match status" value="1"/>
</dbReference>
<comment type="caution">
    <text evidence="2">The sequence shown here is derived from an EMBL/GenBank/DDBJ whole genome shotgun (WGS) entry which is preliminary data.</text>
</comment>
<dbReference type="Pfam" id="PF13714">
    <property type="entry name" value="PEP_mutase"/>
    <property type="match status" value="1"/>
</dbReference>
<organism evidence="2 3">
    <name type="scientific">Xylaria bambusicola</name>
    <dbReference type="NCBI Taxonomy" id="326684"/>
    <lineage>
        <taxon>Eukaryota</taxon>
        <taxon>Fungi</taxon>
        <taxon>Dikarya</taxon>
        <taxon>Ascomycota</taxon>
        <taxon>Pezizomycotina</taxon>
        <taxon>Sordariomycetes</taxon>
        <taxon>Xylariomycetidae</taxon>
        <taxon>Xylariales</taxon>
        <taxon>Xylariaceae</taxon>
        <taxon>Xylaria</taxon>
    </lineage>
</organism>
<dbReference type="PANTHER" id="PTHR42905:SF2">
    <property type="entry name" value="PHOSPHOENOLPYRUVATE CARBOXYLASE FAMILY PROTEIN"/>
    <property type="match status" value="1"/>
</dbReference>
<dbReference type="InterPro" id="IPR018523">
    <property type="entry name" value="Isocitrate_lyase_ph_CS"/>
</dbReference>
<accession>A0AAN7UXV4</accession>
<dbReference type="SUPFAM" id="SSF51621">
    <property type="entry name" value="Phosphoenolpyruvate/pyruvate domain"/>
    <property type="match status" value="1"/>
</dbReference>
<sequence>MSHYESMSYQEQGLSPGGRLRQLLATGKTLVCPGVYDGFSARMALAAGFECLYMTGAGVSMSRIGMADLGLATQTEMVDTAGMIANIDPKTPLIADADTGYGTAANVFRTVERYITAGVAGFHLEDQVVTKRCGHLKGKECVTLSEYLTRIKAAVEARKRRGSDIVIIARTDSLATHGLGEALRRLKAAVEVGADAVFLEAISTKEQLEAYCSTFRGSRVVTLHNMVQGSPQAYKITPKEAEHYGLGIMLYPAVCLLPAYVGITSALRALKGGLVEDDPEGSTPAQIFQVCGMDEIQRTDNEVSDWVQKFEAENK</sequence>
<gene>
    <name evidence="2" type="ORF">RRF57_012321</name>
</gene>
<name>A0AAN7UXV4_9PEZI</name>
<evidence type="ECO:0008006" key="4">
    <source>
        <dbReference type="Google" id="ProtNLM"/>
    </source>
</evidence>